<reference evidence="1" key="1">
    <citation type="submission" date="2015-07" db="EMBL/GenBank/DDBJ databases">
        <title>MeaNS - Measles Nucleotide Surveillance Program.</title>
        <authorList>
            <person name="Tran T."/>
            <person name="Druce J."/>
        </authorList>
    </citation>
    <scope>NUCLEOTIDE SEQUENCE</scope>
    <source>
        <strain evidence="1">UCB-OBI-ISO-001</strain>
        <tissue evidence="1">Gonad</tissue>
    </source>
</reference>
<proteinExistence type="predicted"/>
<accession>A0A0L8FTD5</accession>
<protein>
    <submittedName>
        <fullName evidence="1">Uncharacterized protein</fullName>
    </submittedName>
</protein>
<gene>
    <name evidence="1" type="ORF">OCBIM_22009107mg</name>
</gene>
<name>A0A0L8FTD5_OCTBM</name>
<sequence length="200" mass="23461">MRRTCLWHHQCAGVVKEERDESRRGIIKEVQMKLMEEKQVMEGANEGWKLELPTVSSWYHASKNYTINTHTCTLSYKHVAQATHRHTQLYTISYTHIHTLRNHTSQRHTTNYTKEHYHLGIHTQSALYMHTHSTIYLDTPCKLQLQLHTVTNSKTTEMSVCMCILCDLTDPDNATNDKNLEWPNTRIHTNIKTETDRLAF</sequence>
<evidence type="ECO:0000313" key="1">
    <source>
        <dbReference type="EMBL" id="KOF67650.1"/>
    </source>
</evidence>
<dbReference type="AlphaFoldDB" id="A0A0L8FTD5"/>
<dbReference type="EMBL" id="KQ426881">
    <property type="protein sequence ID" value="KOF67650.1"/>
    <property type="molecule type" value="Genomic_DNA"/>
</dbReference>
<organism evidence="1">
    <name type="scientific">Octopus bimaculoides</name>
    <name type="common">California two-spotted octopus</name>
    <dbReference type="NCBI Taxonomy" id="37653"/>
    <lineage>
        <taxon>Eukaryota</taxon>
        <taxon>Metazoa</taxon>
        <taxon>Spiralia</taxon>
        <taxon>Lophotrochozoa</taxon>
        <taxon>Mollusca</taxon>
        <taxon>Cephalopoda</taxon>
        <taxon>Coleoidea</taxon>
        <taxon>Octopodiformes</taxon>
        <taxon>Octopoda</taxon>
        <taxon>Incirrata</taxon>
        <taxon>Octopodidae</taxon>
        <taxon>Octopus</taxon>
    </lineage>
</organism>